<keyword evidence="7" id="KW-1185">Reference proteome</keyword>
<evidence type="ECO:0000259" key="5">
    <source>
        <dbReference type="Pfam" id="PF14833"/>
    </source>
</evidence>
<dbReference type="SUPFAM" id="SSF48179">
    <property type="entry name" value="6-phosphogluconate dehydrogenase C-terminal domain-like"/>
    <property type="match status" value="1"/>
</dbReference>
<name>A0A838L1G1_9SPHN</name>
<dbReference type="Proteomes" id="UP000570166">
    <property type="component" value="Unassembled WGS sequence"/>
</dbReference>
<evidence type="ECO:0000259" key="4">
    <source>
        <dbReference type="Pfam" id="PF03446"/>
    </source>
</evidence>
<dbReference type="InterPro" id="IPR008927">
    <property type="entry name" value="6-PGluconate_DH-like_C_sf"/>
</dbReference>
<reference evidence="6 7" key="1">
    <citation type="submission" date="2020-07" db="EMBL/GenBank/DDBJ databases">
        <authorList>
            <person name="Sun Q."/>
        </authorList>
    </citation>
    <scope>NUCLEOTIDE SEQUENCE [LARGE SCALE GENOMIC DNA]</scope>
    <source>
        <strain evidence="6 7">CGMCC 1.13654</strain>
    </source>
</reference>
<dbReference type="SUPFAM" id="SSF51735">
    <property type="entry name" value="NAD(P)-binding Rossmann-fold domains"/>
    <property type="match status" value="1"/>
</dbReference>
<dbReference type="InterPro" id="IPR013328">
    <property type="entry name" value="6PGD_dom2"/>
</dbReference>
<dbReference type="Pfam" id="PF14833">
    <property type="entry name" value="NAD_binding_11"/>
    <property type="match status" value="1"/>
</dbReference>
<dbReference type="InterPro" id="IPR036291">
    <property type="entry name" value="NAD(P)-bd_dom_sf"/>
</dbReference>
<dbReference type="PANTHER" id="PTHR43060:SF15">
    <property type="entry name" value="3-HYDROXYISOBUTYRATE DEHYDROGENASE-LIKE 1, MITOCHONDRIAL-RELATED"/>
    <property type="match status" value="1"/>
</dbReference>
<dbReference type="PIRSF" id="PIRSF000103">
    <property type="entry name" value="HIBADH"/>
    <property type="match status" value="1"/>
</dbReference>
<evidence type="ECO:0000256" key="2">
    <source>
        <dbReference type="ARBA" id="ARBA00023027"/>
    </source>
</evidence>
<dbReference type="RefSeq" id="WP_160365084.1">
    <property type="nucleotide sequence ID" value="NZ_JACEIB010000001.1"/>
</dbReference>
<organism evidence="6 7">
    <name type="scientific">Sphingomonas chungangi</name>
    <dbReference type="NCBI Taxonomy" id="2683589"/>
    <lineage>
        <taxon>Bacteria</taxon>
        <taxon>Pseudomonadati</taxon>
        <taxon>Pseudomonadota</taxon>
        <taxon>Alphaproteobacteria</taxon>
        <taxon>Sphingomonadales</taxon>
        <taxon>Sphingomonadaceae</taxon>
        <taxon>Sphingomonas</taxon>
    </lineage>
</organism>
<feature type="domain" description="3-hydroxyisobutyrate dehydrogenase-like NAD-binding" evidence="5">
    <location>
        <begin position="165"/>
        <end position="270"/>
    </location>
</feature>
<dbReference type="GO" id="GO:0050661">
    <property type="term" value="F:NADP binding"/>
    <property type="evidence" value="ECO:0007669"/>
    <property type="project" value="InterPro"/>
</dbReference>
<evidence type="ECO:0000313" key="7">
    <source>
        <dbReference type="Proteomes" id="UP000570166"/>
    </source>
</evidence>
<feature type="active site" evidence="3">
    <location>
        <position position="171"/>
    </location>
</feature>
<evidence type="ECO:0000313" key="6">
    <source>
        <dbReference type="EMBL" id="MBA2933024.1"/>
    </source>
</evidence>
<dbReference type="InterPro" id="IPR006115">
    <property type="entry name" value="6PGDH_NADP-bd"/>
</dbReference>
<dbReference type="PANTHER" id="PTHR43060">
    <property type="entry name" value="3-HYDROXYISOBUTYRATE DEHYDROGENASE-LIKE 1, MITOCHONDRIAL-RELATED"/>
    <property type="match status" value="1"/>
</dbReference>
<comment type="caution">
    <text evidence="6">The sequence shown here is derived from an EMBL/GenBank/DDBJ whole genome shotgun (WGS) entry which is preliminary data.</text>
</comment>
<dbReference type="GO" id="GO:0051287">
    <property type="term" value="F:NAD binding"/>
    <property type="evidence" value="ECO:0007669"/>
    <property type="project" value="InterPro"/>
</dbReference>
<evidence type="ECO:0000256" key="1">
    <source>
        <dbReference type="ARBA" id="ARBA00023002"/>
    </source>
</evidence>
<evidence type="ECO:0000256" key="3">
    <source>
        <dbReference type="PIRSR" id="PIRSR000103-1"/>
    </source>
</evidence>
<dbReference type="InterPro" id="IPR015815">
    <property type="entry name" value="HIBADH-related"/>
</dbReference>
<keyword evidence="2" id="KW-0520">NAD</keyword>
<proteinExistence type="predicted"/>
<dbReference type="Pfam" id="PF03446">
    <property type="entry name" value="NAD_binding_2"/>
    <property type="match status" value="1"/>
</dbReference>
<dbReference type="Gene3D" id="3.40.50.720">
    <property type="entry name" value="NAD(P)-binding Rossmann-like Domain"/>
    <property type="match status" value="1"/>
</dbReference>
<dbReference type="Gene3D" id="1.10.1040.10">
    <property type="entry name" value="N-(1-d-carboxylethyl)-l-norvaline Dehydrogenase, domain 2"/>
    <property type="match status" value="1"/>
</dbReference>
<dbReference type="AlphaFoldDB" id="A0A838L1G1"/>
<protein>
    <submittedName>
        <fullName evidence="6">NAD(P)-dependent oxidoreductase</fullName>
    </submittedName>
</protein>
<dbReference type="GO" id="GO:0016491">
    <property type="term" value="F:oxidoreductase activity"/>
    <property type="evidence" value="ECO:0007669"/>
    <property type="project" value="UniProtKB-KW"/>
</dbReference>
<sequence length="276" mass="28002">MKSVAIIGLGEIGSGVAGALGRHGGFALAGFDVNGEALRAVEGVVQGRPSPAQAADGVDVALIAVMNDGQTRDVLTGPGGVLTSANPPKAIAILSTVSVETILWAADAAAAKGTALVDCGVSGGRQALREASITSMVGGSDEAFERVRDVIAGFSDPVVHCGGLGNGMRAKLARNLIIYTDWMVAWEGTRLALAAGVPLDKFVQVVTASDRWVRPHMALVEKGTGLTDGDAGRDARTAAYADKDLQAALALGAELGMALPAAELARKRFGSVAGCE</sequence>
<keyword evidence="1" id="KW-0560">Oxidoreductase</keyword>
<gene>
    <name evidence="6" type="ORF">HZF05_02830</name>
</gene>
<dbReference type="InterPro" id="IPR029154">
    <property type="entry name" value="HIBADH-like_NADP-bd"/>
</dbReference>
<feature type="domain" description="6-phosphogluconate dehydrogenase NADP-binding" evidence="4">
    <location>
        <begin position="4"/>
        <end position="161"/>
    </location>
</feature>
<dbReference type="EMBL" id="JACEIB010000001">
    <property type="protein sequence ID" value="MBA2933024.1"/>
    <property type="molecule type" value="Genomic_DNA"/>
</dbReference>
<accession>A0A838L1G1</accession>